<gene>
    <name evidence="2" type="ORF">C8P68_10231</name>
</gene>
<accession>A0A2T5JC23</accession>
<organism evidence="2 3">
    <name type="scientific">Mucilaginibacter yixingensis</name>
    <dbReference type="NCBI Taxonomy" id="1295612"/>
    <lineage>
        <taxon>Bacteria</taxon>
        <taxon>Pseudomonadati</taxon>
        <taxon>Bacteroidota</taxon>
        <taxon>Sphingobacteriia</taxon>
        <taxon>Sphingobacteriales</taxon>
        <taxon>Sphingobacteriaceae</taxon>
        <taxon>Mucilaginibacter</taxon>
    </lineage>
</organism>
<proteinExistence type="predicted"/>
<keyword evidence="1" id="KW-0472">Membrane</keyword>
<dbReference type="RefSeq" id="WP_107827157.1">
    <property type="nucleotide sequence ID" value="NZ_CP160205.1"/>
</dbReference>
<feature type="transmembrane region" description="Helical" evidence="1">
    <location>
        <begin position="157"/>
        <end position="181"/>
    </location>
</feature>
<feature type="transmembrane region" description="Helical" evidence="1">
    <location>
        <begin position="69"/>
        <end position="87"/>
    </location>
</feature>
<evidence type="ECO:0000256" key="1">
    <source>
        <dbReference type="SAM" id="Phobius"/>
    </source>
</evidence>
<dbReference type="Proteomes" id="UP000244168">
    <property type="component" value="Unassembled WGS sequence"/>
</dbReference>
<sequence>MIILKLFTFNTVSELVCFIVTLFCLTKDKNVAWRSMVFFMLLTCVVEFTGAYLKALYRISPSMAHSNVWLYNIFGIVEASFISLMFNNLFKMYFNSRPVIIGGLVLIVASFGYELATRGIMLGFHITATIAAIIFILYGLVYFYHLLKADAFYDLKVYPPFWWVAGVLFFYFGSTVISIFFDQITERLSLLIVAPRRYITGYIYAVLNLLLYGCWSYAFVCKKWLIKTSPDYSS</sequence>
<evidence type="ECO:0000313" key="3">
    <source>
        <dbReference type="Proteomes" id="UP000244168"/>
    </source>
</evidence>
<dbReference type="OrthoDB" id="649648at2"/>
<dbReference type="EMBL" id="QAOQ01000002">
    <property type="protein sequence ID" value="PTQ99215.1"/>
    <property type="molecule type" value="Genomic_DNA"/>
</dbReference>
<feature type="transmembrane region" description="Helical" evidence="1">
    <location>
        <begin position="99"/>
        <end position="116"/>
    </location>
</feature>
<name>A0A2T5JC23_9SPHI</name>
<dbReference type="AlphaFoldDB" id="A0A2T5JC23"/>
<feature type="transmembrane region" description="Helical" evidence="1">
    <location>
        <begin position="6"/>
        <end position="25"/>
    </location>
</feature>
<reference evidence="2 3" key="1">
    <citation type="submission" date="2018-04" db="EMBL/GenBank/DDBJ databases">
        <title>Genomic Encyclopedia of Archaeal and Bacterial Type Strains, Phase II (KMG-II): from individual species to whole genera.</title>
        <authorList>
            <person name="Goeker M."/>
        </authorList>
    </citation>
    <scope>NUCLEOTIDE SEQUENCE [LARGE SCALE GENOMIC DNA]</scope>
    <source>
        <strain evidence="2 3">DSM 26809</strain>
    </source>
</reference>
<evidence type="ECO:0000313" key="2">
    <source>
        <dbReference type="EMBL" id="PTQ99215.1"/>
    </source>
</evidence>
<feature type="transmembrane region" description="Helical" evidence="1">
    <location>
        <begin position="37"/>
        <end position="57"/>
    </location>
</feature>
<protein>
    <submittedName>
        <fullName evidence="2">Uncharacterized protein</fullName>
    </submittedName>
</protein>
<feature type="transmembrane region" description="Helical" evidence="1">
    <location>
        <begin position="201"/>
        <end position="220"/>
    </location>
</feature>
<feature type="transmembrane region" description="Helical" evidence="1">
    <location>
        <begin position="122"/>
        <end position="145"/>
    </location>
</feature>
<keyword evidence="1" id="KW-0812">Transmembrane</keyword>
<keyword evidence="1" id="KW-1133">Transmembrane helix</keyword>
<comment type="caution">
    <text evidence="2">The sequence shown here is derived from an EMBL/GenBank/DDBJ whole genome shotgun (WGS) entry which is preliminary data.</text>
</comment>
<keyword evidence="3" id="KW-1185">Reference proteome</keyword>